<comment type="catalytic activity">
    <reaction evidence="3">
        <text>L-arginine + H2O = L-citrulline + NH4(+)</text>
        <dbReference type="Rhea" id="RHEA:19597"/>
        <dbReference type="ChEBI" id="CHEBI:15377"/>
        <dbReference type="ChEBI" id="CHEBI:28938"/>
        <dbReference type="ChEBI" id="CHEBI:32682"/>
        <dbReference type="ChEBI" id="CHEBI:57743"/>
        <dbReference type="EC" id="3.5.3.6"/>
    </reaction>
</comment>
<sequence length="296" mass="33274">MEALSQYNETDTLRRVIIGRYEGYRKVPAYTELVNEEQKKGLPENSLLETEFKQFRQVLNDAGVEVLVPGYVGKFVYDQLTPRDLGVAIGKRFLICNMAKKSRRYEVAGIFQFINDERSHEPNVVIPDSPTCFIEGGDIIVDKGKVWVGISQRTNEEGLDFLAATFGDEFDVIPVYAKALSEGENVLHLDCMFNPVGENNALIYSDGFREIPKEIKQTYQLIEVSQQEQQALATNVLSLSRNKVISRSHPDCKRVNNLMRQVGIEVIEINFNGAPATGGSFRCCTLPLLRTSSPTI</sequence>
<proteinExistence type="predicted"/>
<reference evidence="5" key="1">
    <citation type="journal article" date="2019" name="Int. J. Syst. Evol. Microbiol.">
        <title>The Global Catalogue of Microorganisms (GCM) 10K type strain sequencing project: providing services to taxonomists for standard genome sequencing and annotation.</title>
        <authorList>
            <consortium name="The Broad Institute Genomics Platform"/>
            <consortium name="The Broad Institute Genome Sequencing Center for Infectious Disease"/>
            <person name="Wu L."/>
            <person name="Ma J."/>
        </authorList>
    </citation>
    <scope>NUCLEOTIDE SEQUENCE [LARGE SCALE GENOMIC DNA]</scope>
    <source>
        <strain evidence="5">JCM 16545</strain>
    </source>
</reference>
<evidence type="ECO:0000256" key="3">
    <source>
        <dbReference type="ARBA" id="ARBA00049429"/>
    </source>
</evidence>
<dbReference type="RefSeq" id="WP_229957276.1">
    <property type="nucleotide sequence ID" value="NZ_JAJJWI010000001.1"/>
</dbReference>
<keyword evidence="5" id="KW-1185">Reference proteome</keyword>
<dbReference type="Gene3D" id="3.75.10.10">
    <property type="entry name" value="L-arginine/glycine Amidinotransferase, Chain A"/>
    <property type="match status" value="1"/>
</dbReference>
<dbReference type="PANTHER" id="PTHR47271">
    <property type="entry name" value="ARGININE DEIMINASE"/>
    <property type="match status" value="1"/>
</dbReference>
<evidence type="ECO:0000313" key="4">
    <source>
        <dbReference type="EMBL" id="MFD2069214.1"/>
    </source>
</evidence>
<gene>
    <name evidence="4" type="ORF">ACFSKU_20185</name>
</gene>
<comment type="pathway">
    <text evidence="1">Amino-acid degradation; L-arginine degradation via ADI pathway; carbamoyl phosphate from L-arginine: step 1/2.</text>
</comment>
<accession>A0ABW4X2M0</accession>
<dbReference type="Pfam" id="PF19420">
    <property type="entry name" value="DDAH_eukar"/>
    <property type="match status" value="1"/>
</dbReference>
<evidence type="ECO:0000256" key="2">
    <source>
        <dbReference type="ARBA" id="ARBA00012171"/>
    </source>
</evidence>
<dbReference type="Proteomes" id="UP001597369">
    <property type="component" value="Unassembled WGS sequence"/>
</dbReference>
<evidence type="ECO:0000256" key="1">
    <source>
        <dbReference type="ARBA" id="ARBA00005213"/>
    </source>
</evidence>
<dbReference type="SUPFAM" id="SSF55909">
    <property type="entry name" value="Pentein"/>
    <property type="match status" value="1"/>
</dbReference>
<dbReference type="PANTHER" id="PTHR47271:SF2">
    <property type="entry name" value="ARGININE DEIMINASE"/>
    <property type="match status" value="1"/>
</dbReference>
<dbReference type="EMBL" id="JBHUHV010000058">
    <property type="protein sequence ID" value="MFD2069214.1"/>
    <property type="molecule type" value="Genomic_DNA"/>
</dbReference>
<protein>
    <recommendedName>
        <fullName evidence="2">arginine deiminase</fullName>
        <ecNumber evidence="2">3.5.3.6</ecNumber>
    </recommendedName>
</protein>
<organism evidence="4 5">
    <name type="scientific">Pontibacter silvestris</name>
    <dbReference type="NCBI Taxonomy" id="2305183"/>
    <lineage>
        <taxon>Bacteria</taxon>
        <taxon>Pseudomonadati</taxon>
        <taxon>Bacteroidota</taxon>
        <taxon>Cytophagia</taxon>
        <taxon>Cytophagales</taxon>
        <taxon>Hymenobacteraceae</taxon>
        <taxon>Pontibacter</taxon>
    </lineage>
</organism>
<comment type="caution">
    <text evidence="4">The sequence shown here is derived from an EMBL/GenBank/DDBJ whole genome shotgun (WGS) entry which is preliminary data.</text>
</comment>
<dbReference type="EC" id="3.5.3.6" evidence="2"/>
<evidence type="ECO:0000313" key="5">
    <source>
        <dbReference type="Proteomes" id="UP001597369"/>
    </source>
</evidence>
<name>A0ABW4X2M0_9BACT</name>